<feature type="domain" description="Restriction system protein Mrr-like N-terminal" evidence="1">
    <location>
        <begin position="6"/>
        <end position="66"/>
    </location>
</feature>
<organism evidence="2 3">
    <name type="scientific">Komagataeibacter europaeus NBRC 3261</name>
    <dbReference type="NCBI Taxonomy" id="1234669"/>
    <lineage>
        <taxon>Bacteria</taxon>
        <taxon>Pseudomonadati</taxon>
        <taxon>Pseudomonadota</taxon>
        <taxon>Alphaproteobacteria</taxon>
        <taxon>Acetobacterales</taxon>
        <taxon>Acetobacteraceae</taxon>
        <taxon>Komagataeibacter</taxon>
    </lineage>
</organism>
<name>A0A0D6Q2R2_KOMEU</name>
<dbReference type="EMBL" id="BANI01000235">
    <property type="protein sequence ID" value="GAN97847.1"/>
    <property type="molecule type" value="Genomic_DNA"/>
</dbReference>
<dbReference type="InterPro" id="IPR025745">
    <property type="entry name" value="Mrr-like_N_dom"/>
</dbReference>
<dbReference type="Pfam" id="PF14338">
    <property type="entry name" value="Mrr_N"/>
    <property type="match status" value="1"/>
</dbReference>
<dbReference type="AlphaFoldDB" id="A0A0D6Q2R2"/>
<gene>
    <name evidence="2" type="ORF">Geu3261_0274_008</name>
</gene>
<sequence length="73" mass="8481">MPIPTYDALMLPVLKLSAQKVWTMRDLTVQIADQFKLTRAERIMRIPSGKITLIADRVHWAKTYLTLQLHFVS</sequence>
<evidence type="ECO:0000313" key="3">
    <source>
        <dbReference type="Proteomes" id="UP000032675"/>
    </source>
</evidence>
<accession>A0A0D6Q2R2</accession>
<evidence type="ECO:0000313" key="2">
    <source>
        <dbReference type="EMBL" id="GAN97847.1"/>
    </source>
</evidence>
<proteinExistence type="predicted"/>
<dbReference type="Proteomes" id="UP000032675">
    <property type="component" value="Unassembled WGS sequence"/>
</dbReference>
<evidence type="ECO:0000259" key="1">
    <source>
        <dbReference type="Pfam" id="PF14338"/>
    </source>
</evidence>
<comment type="caution">
    <text evidence="2">The sequence shown here is derived from an EMBL/GenBank/DDBJ whole genome shotgun (WGS) entry which is preliminary data.</text>
</comment>
<reference evidence="2 3" key="1">
    <citation type="submission" date="2012-11" db="EMBL/GenBank/DDBJ databases">
        <title>Whole genome sequence of Gluconacetobacter europaeus NBRC3261.</title>
        <authorList>
            <person name="Azuma Y."/>
            <person name="Higashiura N."/>
            <person name="Hirakawa H."/>
            <person name="Matsushita K."/>
        </authorList>
    </citation>
    <scope>NUCLEOTIDE SEQUENCE [LARGE SCALE GENOMIC DNA]</scope>
    <source>
        <strain evidence="2 3">NBRC 3261</strain>
    </source>
</reference>
<protein>
    <recommendedName>
        <fullName evidence="1">Restriction system protein Mrr-like N-terminal domain-containing protein</fullName>
    </recommendedName>
</protein>